<keyword evidence="1" id="KW-1133">Transmembrane helix</keyword>
<feature type="transmembrane region" description="Helical" evidence="1">
    <location>
        <begin position="123"/>
        <end position="146"/>
    </location>
</feature>
<dbReference type="Proteomes" id="UP001324380">
    <property type="component" value="Chromosome"/>
</dbReference>
<feature type="transmembrane region" description="Helical" evidence="1">
    <location>
        <begin position="28"/>
        <end position="46"/>
    </location>
</feature>
<evidence type="ECO:0000313" key="2">
    <source>
        <dbReference type="EMBL" id="WPU95682.1"/>
    </source>
</evidence>
<keyword evidence="1" id="KW-0812">Transmembrane</keyword>
<dbReference type="RefSeq" id="WP_321564788.1">
    <property type="nucleotide sequence ID" value="NZ_CP139558.1"/>
</dbReference>
<keyword evidence="1" id="KW-0472">Membrane</keyword>
<feature type="transmembrane region" description="Helical" evidence="1">
    <location>
        <begin position="251"/>
        <end position="271"/>
    </location>
</feature>
<protein>
    <recommendedName>
        <fullName evidence="4">Oligosaccharide repeat unit polymerase</fullName>
    </recommendedName>
</protein>
<organism evidence="2 3">
    <name type="scientific">Mucilaginibacter sabulilitoris</name>
    <dbReference type="NCBI Taxonomy" id="1173583"/>
    <lineage>
        <taxon>Bacteria</taxon>
        <taxon>Pseudomonadati</taxon>
        <taxon>Bacteroidota</taxon>
        <taxon>Sphingobacteriia</taxon>
        <taxon>Sphingobacteriales</taxon>
        <taxon>Sphingobacteriaceae</taxon>
        <taxon>Mucilaginibacter</taxon>
    </lineage>
</organism>
<name>A0ABZ0TRZ7_9SPHI</name>
<sequence length="335" mass="38250">MSDLVFLFKYILLSFLYCAVLKEEALNYLVKITIIGAGISIFFYFIQLINGDIVFFIGSLIHLPPRTSNPDYTNFLIFTFDRNHSVRNSGFAWEPGAFGCLLNMALLMYFFSKKFVFDKNVLLLILAIITTLSTTSYIALMVNLLIYYRGNGGKFSKVFLFAAPVIAVAAVKVPFLFGKIIELYKQDLHDVEHMETLGTFYLKHGGQLPLNRFGSVIYIYRLFGEKLVWGISNMYQDAVTQLANVNISNGIIDFIAKFGLIGLFYLIYRYAMLFKKFVSGNELVVYAVLVVLILSFGEPILIWQNVLAFFFLYHYSRPADELDVEDTSVVEQQLC</sequence>
<dbReference type="EMBL" id="CP139558">
    <property type="protein sequence ID" value="WPU95682.1"/>
    <property type="molecule type" value="Genomic_DNA"/>
</dbReference>
<accession>A0ABZ0TRZ7</accession>
<keyword evidence="3" id="KW-1185">Reference proteome</keyword>
<proteinExistence type="predicted"/>
<evidence type="ECO:0000256" key="1">
    <source>
        <dbReference type="SAM" id="Phobius"/>
    </source>
</evidence>
<evidence type="ECO:0008006" key="4">
    <source>
        <dbReference type="Google" id="ProtNLM"/>
    </source>
</evidence>
<feature type="transmembrane region" description="Helical" evidence="1">
    <location>
        <begin position="158"/>
        <end position="177"/>
    </location>
</feature>
<feature type="transmembrane region" description="Helical" evidence="1">
    <location>
        <begin position="283"/>
        <end position="313"/>
    </location>
</feature>
<reference evidence="2 3" key="1">
    <citation type="submission" date="2023-11" db="EMBL/GenBank/DDBJ databases">
        <title>Analysis of the Genomes of Mucilaginibacter gossypii cycad 4 and M. sabulilitoris SNA2: microbes with the potential for plant growth promotion.</title>
        <authorList>
            <person name="Hirsch A.M."/>
            <person name="Humm E."/>
            <person name="Rubbi M."/>
            <person name="Del Vecchio G."/>
            <person name="Ha S.M."/>
            <person name="Pellegrini M."/>
            <person name="Gunsalus R.P."/>
        </authorList>
    </citation>
    <scope>NUCLEOTIDE SEQUENCE [LARGE SCALE GENOMIC DNA]</scope>
    <source>
        <strain evidence="2 3">SNA2</strain>
    </source>
</reference>
<evidence type="ECO:0000313" key="3">
    <source>
        <dbReference type="Proteomes" id="UP001324380"/>
    </source>
</evidence>
<feature type="transmembrane region" description="Helical" evidence="1">
    <location>
        <begin position="91"/>
        <end position="111"/>
    </location>
</feature>
<gene>
    <name evidence="2" type="ORF">SNE25_09145</name>
</gene>